<dbReference type="InterPro" id="IPR029074">
    <property type="entry name" value="Imm49"/>
</dbReference>
<dbReference type="EMBL" id="CP163439">
    <property type="protein sequence ID" value="XDQ32774.1"/>
    <property type="molecule type" value="Genomic_DNA"/>
</dbReference>
<sequence length="340" mass="36944">MRNVTCHLVGEQRLAEALDDIDGRAYTRWHSLRYGSISPTLIRAMADELLDHVAARTVTEPGLDAAAGTVAVTAAECVHGVLSIMCFPSGDQELRFPLVGERISTDPDDDEFGDGPITFRDVVKEAPTARTWLDMFEMCVVSGHVWDWERGTGLLLRGDYAPAIRDGVPYNRYTSVSDPADLAAMDALCPYLTEAAGHLPRDWPTVALRKPDAGERAEAARRLDEVGDALSADQRLLRVLLDDDQHAFEDALVARLVAYRESVEADAGDPAPRSLLPLGTLALACLAVQVHGWELGVRSGYLPYGLLGSPDAPRRAAEGKGNNLGCWAEEAVADRLGRCR</sequence>
<gene>
    <name evidence="1" type="ORF">AB5J49_05140</name>
</gene>
<proteinExistence type="predicted"/>
<dbReference type="RefSeq" id="WP_369167272.1">
    <property type="nucleotide sequence ID" value="NZ_CP163439.1"/>
</dbReference>
<protein>
    <submittedName>
        <fullName evidence="1">Immunity 49 family protein</fullName>
    </submittedName>
</protein>
<reference evidence="1" key="1">
    <citation type="submission" date="2024-07" db="EMBL/GenBank/DDBJ databases">
        <authorList>
            <person name="Yu S.T."/>
        </authorList>
    </citation>
    <scope>NUCLEOTIDE SEQUENCE</scope>
    <source>
        <strain evidence="1">R28</strain>
    </source>
</reference>
<name>A0AB39PQY5_9ACTN</name>
<organism evidence="1">
    <name type="scientific">Streptomyces sp. R28</name>
    <dbReference type="NCBI Taxonomy" id="3238628"/>
    <lineage>
        <taxon>Bacteria</taxon>
        <taxon>Bacillati</taxon>
        <taxon>Actinomycetota</taxon>
        <taxon>Actinomycetes</taxon>
        <taxon>Kitasatosporales</taxon>
        <taxon>Streptomycetaceae</taxon>
        <taxon>Streptomyces</taxon>
    </lineage>
</organism>
<dbReference type="AlphaFoldDB" id="A0AB39PQY5"/>
<dbReference type="Pfam" id="PF15575">
    <property type="entry name" value="Imm49"/>
    <property type="match status" value="1"/>
</dbReference>
<accession>A0AB39PQY5</accession>
<evidence type="ECO:0000313" key="1">
    <source>
        <dbReference type="EMBL" id="XDQ32774.1"/>
    </source>
</evidence>